<evidence type="ECO:0000313" key="2">
    <source>
        <dbReference type="EnsemblPlants" id="Bra003107.1-P"/>
    </source>
</evidence>
<dbReference type="HOGENOM" id="CLU_1252203_0_0_1"/>
<feature type="compositionally biased region" description="Low complexity" evidence="1">
    <location>
        <begin position="70"/>
        <end position="85"/>
    </location>
</feature>
<proteinExistence type="predicted"/>
<reference evidence="2 3" key="1">
    <citation type="journal article" date="2011" name="Nat. Genet.">
        <title>The genome of the mesopolyploid crop species Brassica rapa.</title>
        <authorList>
            <consortium name="Brassica rapa Genome Sequencing Project Consortium"/>
            <person name="Wang X."/>
            <person name="Wang H."/>
            <person name="Wang J."/>
            <person name="Sun R."/>
            <person name="Wu J."/>
            <person name="Liu S."/>
            <person name="Bai Y."/>
            <person name="Mun J.H."/>
            <person name="Bancroft I."/>
            <person name="Cheng F."/>
            <person name="Huang S."/>
            <person name="Li X."/>
            <person name="Hua W."/>
            <person name="Wang J."/>
            <person name="Wang X."/>
            <person name="Freeling M."/>
            <person name="Pires J.C."/>
            <person name="Paterson A.H."/>
            <person name="Chalhoub B."/>
            <person name="Wang B."/>
            <person name="Hayward A."/>
            <person name="Sharpe A.G."/>
            <person name="Park B.S."/>
            <person name="Weisshaar B."/>
            <person name="Liu B."/>
            <person name="Li B."/>
            <person name="Liu B."/>
            <person name="Tong C."/>
            <person name="Song C."/>
            <person name="Duran C."/>
            <person name="Peng C."/>
            <person name="Geng C."/>
            <person name="Koh C."/>
            <person name="Lin C."/>
            <person name="Edwards D."/>
            <person name="Mu D."/>
            <person name="Shen D."/>
            <person name="Soumpourou E."/>
            <person name="Li F."/>
            <person name="Fraser F."/>
            <person name="Conant G."/>
            <person name="Lassalle G."/>
            <person name="King G.J."/>
            <person name="Bonnema G."/>
            <person name="Tang H."/>
            <person name="Wang H."/>
            <person name="Belcram H."/>
            <person name="Zhou H."/>
            <person name="Hirakawa H."/>
            <person name="Abe H."/>
            <person name="Guo H."/>
            <person name="Wang H."/>
            <person name="Jin H."/>
            <person name="Parkin I.A."/>
            <person name="Batley J."/>
            <person name="Kim J.S."/>
            <person name="Just J."/>
            <person name="Li J."/>
            <person name="Xu J."/>
            <person name="Deng J."/>
            <person name="Kim J.A."/>
            <person name="Li J."/>
            <person name="Yu J."/>
            <person name="Meng J."/>
            <person name="Wang J."/>
            <person name="Min J."/>
            <person name="Poulain J."/>
            <person name="Wang J."/>
            <person name="Hatakeyama K."/>
            <person name="Wu K."/>
            <person name="Wang L."/>
            <person name="Fang L."/>
            <person name="Trick M."/>
            <person name="Links M.G."/>
            <person name="Zhao M."/>
            <person name="Jin M."/>
            <person name="Ramchiary N."/>
            <person name="Drou N."/>
            <person name="Berkman P.J."/>
            <person name="Cai Q."/>
            <person name="Huang Q."/>
            <person name="Li R."/>
            <person name="Tabata S."/>
            <person name="Cheng S."/>
            <person name="Zhang S."/>
            <person name="Zhang S."/>
            <person name="Huang S."/>
            <person name="Sato S."/>
            <person name="Sun S."/>
            <person name="Kwon S.J."/>
            <person name="Choi S.R."/>
            <person name="Lee T.H."/>
            <person name="Fan W."/>
            <person name="Zhao X."/>
            <person name="Tan X."/>
            <person name="Xu X."/>
            <person name="Wang Y."/>
            <person name="Qiu Y."/>
            <person name="Yin Y."/>
            <person name="Li Y."/>
            <person name="Du Y."/>
            <person name="Liao Y."/>
            <person name="Lim Y."/>
            <person name="Narusaka Y."/>
            <person name="Wang Y."/>
            <person name="Wang Z."/>
            <person name="Li Z."/>
            <person name="Wang Z."/>
            <person name="Xiong Z."/>
            <person name="Zhang Z."/>
        </authorList>
    </citation>
    <scope>NUCLEOTIDE SEQUENCE [LARGE SCALE GENOMIC DNA]</scope>
    <source>
        <strain evidence="2 3">cv. Chiifu-401-42</strain>
    </source>
</reference>
<evidence type="ECO:0000256" key="1">
    <source>
        <dbReference type="SAM" id="MobiDB-lite"/>
    </source>
</evidence>
<feature type="compositionally biased region" description="Pro residues" evidence="1">
    <location>
        <begin position="58"/>
        <end position="69"/>
    </location>
</feature>
<sequence>MARSRKRIRNMVAGPYNAATLFSRPDPSAYSSGTASTQEHVPESQSQGRSLQTTLAPYVPPAPYEPAPYYPQYEPPYQRQYDQLPPHNPDQQPPPAPDDAAPAPTAVHPDLMGAIACSDRPFQTSSRQTSGTRIRTCLLHCTTFGGLVSSDLRKIYNDVEALIQEVQTQMLQQNPEGEPVLLSTVEQNKKFEQVVSKKKDVPRARAEYAARMHEDSQLQTY</sequence>
<accession>M4CFX5</accession>
<feature type="compositionally biased region" description="Polar residues" evidence="1">
    <location>
        <begin position="29"/>
        <end position="55"/>
    </location>
</feature>
<dbReference type="EnsemblPlants" id="Bra003107.1">
    <property type="protein sequence ID" value="Bra003107.1-P"/>
    <property type="gene ID" value="Bra003107"/>
</dbReference>
<reference evidence="2" key="3">
    <citation type="submission" date="2023-03" db="UniProtKB">
        <authorList>
            <consortium name="EnsemblPlants"/>
        </authorList>
    </citation>
    <scope>IDENTIFICATION</scope>
    <source>
        <strain evidence="2">cv. Chiifu-401-42</strain>
    </source>
</reference>
<evidence type="ECO:0000313" key="3">
    <source>
        <dbReference type="Proteomes" id="UP000011750"/>
    </source>
</evidence>
<organism evidence="2 3">
    <name type="scientific">Brassica campestris</name>
    <name type="common">Field mustard</name>
    <dbReference type="NCBI Taxonomy" id="3711"/>
    <lineage>
        <taxon>Eukaryota</taxon>
        <taxon>Viridiplantae</taxon>
        <taxon>Streptophyta</taxon>
        <taxon>Embryophyta</taxon>
        <taxon>Tracheophyta</taxon>
        <taxon>Spermatophyta</taxon>
        <taxon>Magnoliopsida</taxon>
        <taxon>eudicotyledons</taxon>
        <taxon>Gunneridae</taxon>
        <taxon>Pentapetalae</taxon>
        <taxon>rosids</taxon>
        <taxon>malvids</taxon>
        <taxon>Brassicales</taxon>
        <taxon>Brassicaceae</taxon>
        <taxon>Brassiceae</taxon>
        <taxon>Brassica</taxon>
    </lineage>
</organism>
<feature type="region of interest" description="Disordered" evidence="1">
    <location>
        <begin position="1"/>
        <end position="106"/>
    </location>
</feature>
<dbReference type="AlphaFoldDB" id="M4CFX5"/>
<dbReference type="Proteomes" id="UP000011750">
    <property type="component" value="Chromosome A10"/>
</dbReference>
<dbReference type="InParanoid" id="M4CFX5"/>
<feature type="compositionally biased region" description="Pro residues" evidence="1">
    <location>
        <begin position="86"/>
        <end position="97"/>
    </location>
</feature>
<protein>
    <submittedName>
        <fullName evidence="2">Uncharacterized protein</fullName>
    </submittedName>
</protein>
<reference evidence="2 3" key="2">
    <citation type="journal article" date="2018" name="Hortic Res">
        <title>Improved Brassica rapa reference genome by single-molecule sequencing and chromosome conformation capture technologies.</title>
        <authorList>
            <person name="Zhang L."/>
            <person name="Cai X."/>
            <person name="Wu J."/>
            <person name="Liu M."/>
            <person name="Grob S."/>
            <person name="Cheng F."/>
            <person name="Liang J."/>
            <person name="Cai C."/>
            <person name="Liu Z."/>
            <person name="Liu B."/>
            <person name="Wang F."/>
            <person name="Li S."/>
            <person name="Liu F."/>
            <person name="Li X."/>
            <person name="Cheng L."/>
            <person name="Yang W."/>
            <person name="Li M.H."/>
            <person name="Grossniklaus U."/>
            <person name="Zheng H."/>
            <person name="Wang X."/>
        </authorList>
    </citation>
    <scope>NUCLEOTIDE SEQUENCE [LARGE SCALE GENOMIC DNA]</scope>
    <source>
        <strain evidence="2 3">cv. Chiifu-401-42</strain>
    </source>
</reference>
<dbReference type="Gramene" id="Bra003107.1">
    <property type="protein sequence ID" value="Bra003107.1-P"/>
    <property type="gene ID" value="Bra003107"/>
</dbReference>
<name>M4CFX5_BRACM</name>
<keyword evidence="3" id="KW-1185">Reference proteome</keyword>